<organism evidence="2 3">
    <name type="scientific">Clavelina lepadiformis</name>
    <name type="common">Light-bulb sea squirt</name>
    <name type="synonym">Ascidia lepadiformis</name>
    <dbReference type="NCBI Taxonomy" id="159417"/>
    <lineage>
        <taxon>Eukaryota</taxon>
        <taxon>Metazoa</taxon>
        <taxon>Chordata</taxon>
        <taxon>Tunicata</taxon>
        <taxon>Ascidiacea</taxon>
        <taxon>Aplousobranchia</taxon>
        <taxon>Clavelinidae</taxon>
        <taxon>Clavelina</taxon>
    </lineage>
</organism>
<keyword evidence="3" id="KW-1185">Reference proteome</keyword>
<proteinExistence type="predicted"/>
<evidence type="ECO:0000313" key="3">
    <source>
        <dbReference type="Proteomes" id="UP001642483"/>
    </source>
</evidence>
<dbReference type="PANTHER" id="PTHR35666:SF1">
    <property type="entry name" value="SIMILAR TO RIKEN CDNA 4921536K21"/>
    <property type="match status" value="1"/>
</dbReference>
<sequence>MPAKRKAKKPVVVFCELRRPPDEIVNISSQNGAEGVVTRMLPKSHVSHVILNANVSEERFLDMKVSTENKMQRKSKDVHNHFINTFIKRLERKQQRWMREDEYVSKNFQLSAPGRGKTQESNGTSGPLTLPTPPQPQVLYKKAKYPYMSVGRLPGFGQQHSRKETLPRIQTVPVGRARPTANQPPIRVKLPAPRPPNSEDQVTWNGATSNQRADTASTIATRMTGGTRGKRKVAKNYDSRFTELLTWLSPVDAKKGPMFSRSKVMFGMSQPTY</sequence>
<dbReference type="EMBL" id="CAWYQH010000068">
    <property type="protein sequence ID" value="CAK8679979.1"/>
    <property type="molecule type" value="Genomic_DNA"/>
</dbReference>
<feature type="region of interest" description="Disordered" evidence="1">
    <location>
        <begin position="176"/>
        <end position="204"/>
    </location>
</feature>
<name>A0ABP0FK02_CLALP</name>
<accession>A0ABP0FK02</accession>
<comment type="caution">
    <text evidence="2">The sequence shown here is derived from an EMBL/GenBank/DDBJ whole genome shotgun (WGS) entry which is preliminary data.</text>
</comment>
<dbReference type="PANTHER" id="PTHR35666">
    <property type="entry name" value="SIMILAR TO RIKEN CDNA 4921536K21"/>
    <property type="match status" value="1"/>
</dbReference>
<dbReference type="Proteomes" id="UP001642483">
    <property type="component" value="Unassembled WGS sequence"/>
</dbReference>
<dbReference type="InterPro" id="IPR038935">
    <property type="entry name" value="C5orf52"/>
</dbReference>
<reference evidence="2 3" key="1">
    <citation type="submission" date="2024-02" db="EMBL/GenBank/DDBJ databases">
        <authorList>
            <person name="Daric V."/>
            <person name="Darras S."/>
        </authorList>
    </citation>
    <scope>NUCLEOTIDE SEQUENCE [LARGE SCALE GENOMIC DNA]</scope>
</reference>
<dbReference type="Pfam" id="PF17666">
    <property type="entry name" value="DUF5528"/>
    <property type="match status" value="1"/>
</dbReference>
<evidence type="ECO:0000256" key="1">
    <source>
        <dbReference type="SAM" id="MobiDB-lite"/>
    </source>
</evidence>
<protein>
    <submittedName>
        <fullName evidence="2">Uncharacterized protein</fullName>
    </submittedName>
</protein>
<evidence type="ECO:0000313" key="2">
    <source>
        <dbReference type="EMBL" id="CAK8679979.1"/>
    </source>
</evidence>
<feature type="region of interest" description="Disordered" evidence="1">
    <location>
        <begin position="108"/>
        <end position="136"/>
    </location>
</feature>
<gene>
    <name evidence="2" type="ORF">CVLEPA_LOCUS10215</name>
</gene>